<sequence length="784" mass="85746">MRQKAFQSVPDKADELYHCVTINPPPSWQGIKEDPAKPKEVKLVGQAGWLKKSSGKFLGGYKDRYFQLDRTKIVVYDNEDLKNCVEHVDLENFDKCHELRSTFTKKHRLILTRAPKSGSKVCDVKLQAQNQEEKEAWIKALNDGINRAKNKIFDEVKVDEHSSLEHVTRTRPKGNRGRRPPTRIHMKDVANFSSDGILRLDLDATGSTPNGTQFQTADGNKQNSTTETQEAPGEAAGEDSAQPKKVLKPPMPPSMVTNVSESQESDTKPEELAPAKMILMPPMPPSKEQKPSENQEEQKPSEEVQEKKAVKLPMPPSKENKPSTCGNWEANGEKASDSKVESGAVNNPSKPCLDQEEPDNPEAHKSSPFNKTTHPPSPPSKDMKPKQALIIRDIEVIPEDIEVIPGNHEDADDKDKTDVKDNSAQCQEGAEEENTVKTVDIAFTLSNDVPKRQEVMWDSSNSALEEDPVEQNVDKPACPDTATVTVELAKPYIELKLTPSPTPESVQKSPGPPALPKKKPLKPPTKKEDSGPQIRPAVSISSSVPAVVSPSVERISENVPAVDIKPTTQEPKGEHKVVILSLSSAGVGEDSNRVCGTEVEEKSVDSGQLSAEESENSDQVTSSADKLQGSFQGLDGETSEDDLEPLDTNMHGMEDPPSANLSAPLRGTVETSVSSPLPAANPCAEIFVPNSPSKIRAASVGNLIEIKVLPQVSDMKDLQNKVSVELKETVKLLGEIGNEEGVKDGTDAGILLSTAMEKLLKADQFLREAKSIKQLENKRNRTSW</sequence>
<dbReference type="SMART" id="SM00233">
    <property type="entry name" value="PH"/>
    <property type="match status" value="1"/>
</dbReference>
<protein>
    <submittedName>
        <fullName evidence="3">Pleckstrin homology domain containing, family O member 2</fullName>
    </submittedName>
</protein>
<feature type="region of interest" description="Disordered" evidence="1">
    <location>
        <begin position="162"/>
        <end position="184"/>
    </location>
</feature>
<evidence type="ECO:0000313" key="4">
    <source>
        <dbReference type="Proteomes" id="UP000314983"/>
    </source>
</evidence>
<feature type="region of interest" description="Disordered" evidence="1">
    <location>
        <begin position="495"/>
        <end position="551"/>
    </location>
</feature>
<feature type="compositionally biased region" description="Low complexity" evidence="1">
    <location>
        <begin position="536"/>
        <end position="551"/>
    </location>
</feature>
<reference evidence="3" key="2">
    <citation type="submission" date="2025-08" db="UniProtKB">
        <authorList>
            <consortium name="Ensembl"/>
        </authorList>
    </citation>
    <scope>IDENTIFICATION</scope>
</reference>
<keyword evidence="4" id="KW-1185">Reference proteome</keyword>
<reference evidence="3 4" key="1">
    <citation type="submission" date="2020-05" db="EMBL/GenBank/DDBJ databases">
        <title>Electrophorus electricus (electric eel) genome, fEleEle1, primary haplotype.</title>
        <authorList>
            <person name="Myers G."/>
            <person name="Meyer A."/>
            <person name="Fedrigo O."/>
            <person name="Formenti G."/>
            <person name="Rhie A."/>
            <person name="Tracey A."/>
            <person name="Sims Y."/>
            <person name="Jarvis E.D."/>
        </authorList>
    </citation>
    <scope>NUCLEOTIDE SEQUENCE [LARGE SCALE GENOMIC DNA]</scope>
</reference>
<organism evidence="3 4">
    <name type="scientific">Electrophorus electricus</name>
    <name type="common">Electric eel</name>
    <name type="synonym">Gymnotus electricus</name>
    <dbReference type="NCBI Taxonomy" id="8005"/>
    <lineage>
        <taxon>Eukaryota</taxon>
        <taxon>Metazoa</taxon>
        <taxon>Chordata</taxon>
        <taxon>Craniata</taxon>
        <taxon>Vertebrata</taxon>
        <taxon>Euteleostomi</taxon>
        <taxon>Actinopterygii</taxon>
        <taxon>Neopterygii</taxon>
        <taxon>Teleostei</taxon>
        <taxon>Ostariophysi</taxon>
        <taxon>Gymnotiformes</taxon>
        <taxon>Gymnotoidei</taxon>
        <taxon>Gymnotidae</taxon>
        <taxon>Electrophorus</taxon>
    </lineage>
</organism>
<dbReference type="InterPro" id="IPR001849">
    <property type="entry name" value="PH_domain"/>
</dbReference>
<feature type="compositionally biased region" description="Basic and acidic residues" evidence="1">
    <location>
        <begin position="407"/>
        <end position="421"/>
    </location>
</feature>
<accession>A0AAY5ECL3</accession>
<dbReference type="PROSITE" id="PS50003">
    <property type="entry name" value="PH_DOMAIN"/>
    <property type="match status" value="1"/>
</dbReference>
<feature type="compositionally biased region" description="Basic and acidic residues" evidence="1">
    <location>
        <begin position="331"/>
        <end position="340"/>
    </location>
</feature>
<dbReference type="PANTHER" id="PTHR15871:SF2">
    <property type="entry name" value="PLECKSTRIN HOMOLOGY DOMAIN-CONTAINING FAMILY O MEMBER 2"/>
    <property type="match status" value="1"/>
</dbReference>
<dbReference type="Pfam" id="PF00169">
    <property type="entry name" value="PH"/>
    <property type="match status" value="1"/>
</dbReference>
<feature type="domain" description="PH" evidence="2">
    <location>
        <begin position="43"/>
        <end position="146"/>
    </location>
</feature>
<reference evidence="3" key="3">
    <citation type="submission" date="2025-09" db="UniProtKB">
        <authorList>
            <consortium name="Ensembl"/>
        </authorList>
    </citation>
    <scope>IDENTIFICATION</scope>
</reference>
<feature type="compositionally biased region" description="Basic and acidic residues" evidence="1">
    <location>
        <begin position="287"/>
        <end position="309"/>
    </location>
</feature>
<evidence type="ECO:0000313" key="3">
    <source>
        <dbReference type="Ensembl" id="ENSEEEP00000054603.1"/>
    </source>
</evidence>
<dbReference type="GeneTree" id="ENSGT00530000063760"/>
<dbReference type="Ensembl" id="ENSEEET00000057368.1">
    <property type="protein sequence ID" value="ENSEEEP00000054603.1"/>
    <property type="gene ID" value="ENSEEEG00000027490.1"/>
</dbReference>
<feature type="region of interest" description="Disordered" evidence="1">
    <location>
        <begin position="201"/>
        <end position="433"/>
    </location>
</feature>
<feature type="compositionally biased region" description="Basic residues" evidence="1">
    <location>
        <begin position="169"/>
        <end position="184"/>
    </location>
</feature>
<dbReference type="InterPro" id="IPR043448">
    <property type="entry name" value="PKHO1/2"/>
</dbReference>
<gene>
    <name evidence="3" type="primary">plekho2</name>
</gene>
<proteinExistence type="predicted"/>
<evidence type="ECO:0000259" key="2">
    <source>
        <dbReference type="PROSITE" id="PS50003"/>
    </source>
</evidence>
<dbReference type="Proteomes" id="UP000314983">
    <property type="component" value="Chromosome 1"/>
</dbReference>
<feature type="compositionally biased region" description="Polar residues" evidence="1">
    <location>
        <begin position="605"/>
        <end position="631"/>
    </location>
</feature>
<dbReference type="Gene3D" id="2.30.29.30">
    <property type="entry name" value="Pleckstrin-homology domain (PH domain)/Phosphotyrosine-binding domain (PTB)"/>
    <property type="match status" value="1"/>
</dbReference>
<dbReference type="GO" id="GO:0071888">
    <property type="term" value="P:macrophage apoptotic process"/>
    <property type="evidence" value="ECO:0007669"/>
    <property type="project" value="TreeGrafter"/>
</dbReference>
<dbReference type="PANTHER" id="PTHR15871">
    <property type="entry name" value="PH DOMAIN-CONTAINING PROTEIN"/>
    <property type="match status" value="1"/>
</dbReference>
<feature type="compositionally biased region" description="Polar residues" evidence="1">
    <location>
        <begin position="205"/>
        <end position="229"/>
    </location>
</feature>
<dbReference type="AlphaFoldDB" id="A0AAY5ECL3"/>
<dbReference type="InterPro" id="IPR011993">
    <property type="entry name" value="PH-like_dom_sf"/>
</dbReference>
<evidence type="ECO:0000256" key="1">
    <source>
        <dbReference type="SAM" id="MobiDB-lite"/>
    </source>
</evidence>
<name>A0AAY5ECL3_ELEEL</name>
<dbReference type="SUPFAM" id="SSF50729">
    <property type="entry name" value="PH domain-like"/>
    <property type="match status" value="1"/>
</dbReference>
<feature type="region of interest" description="Disordered" evidence="1">
    <location>
        <begin position="587"/>
        <end position="662"/>
    </location>
</feature>